<feature type="domain" description="Histidine kinase" evidence="17">
    <location>
        <begin position="385"/>
        <end position="535"/>
    </location>
</feature>
<dbReference type="GO" id="GO:0000156">
    <property type="term" value="F:phosphorelay response regulator activity"/>
    <property type="evidence" value="ECO:0007669"/>
    <property type="project" value="TreeGrafter"/>
</dbReference>
<accession>A0A4Y3ULI4</accession>
<dbReference type="GO" id="GO:0030295">
    <property type="term" value="F:protein kinase activator activity"/>
    <property type="evidence" value="ECO:0007669"/>
    <property type="project" value="TreeGrafter"/>
</dbReference>
<dbReference type="InterPro" id="IPR005467">
    <property type="entry name" value="His_kinase_dom"/>
</dbReference>
<dbReference type="EMBL" id="VFPS01000002">
    <property type="protein sequence ID" value="TQM98498.1"/>
    <property type="molecule type" value="Genomic_DNA"/>
</dbReference>
<dbReference type="CDD" id="cd00075">
    <property type="entry name" value="HATPase"/>
    <property type="match status" value="1"/>
</dbReference>
<keyword evidence="19" id="KW-1185">Reference proteome</keyword>
<dbReference type="GO" id="GO:0000155">
    <property type="term" value="F:phosphorelay sensor kinase activity"/>
    <property type="evidence" value="ECO:0007669"/>
    <property type="project" value="InterPro"/>
</dbReference>
<feature type="region of interest" description="Disordered" evidence="15">
    <location>
        <begin position="537"/>
        <end position="561"/>
    </location>
</feature>
<comment type="caution">
    <text evidence="18">The sequence shown here is derived from an EMBL/GenBank/DDBJ whole genome shotgun (WGS) entry which is preliminary data.</text>
</comment>
<reference evidence="18 19" key="1">
    <citation type="submission" date="2019-06" db="EMBL/GenBank/DDBJ databases">
        <title>Sequencing the genomes of 1000 actinobacteria strains.</title>
        <authorList>
            <person name="Klenk H.-P."/>
        </authorList>
    </citation>
    <scope>NUCLEOTIDE SEQUENCE [LARGE SCALE GENOMIC DNA]</scope>
    <source>
        <strain evidence="18 19">DSM 20427</strain>
    </source>
</reference>
<keyword evidence="4" id="KW-1003">Cell membrane</keyword>
<dbReference type="InterPro" id="IPR004358">
    <property type="entry name" value="Sig_transdc_His_kin-like_C"/>
</dbReference>
<dbReference type="InterPro" id="IPR033463">
    <property type="entry name" value="sCache_3"/>
</dbReference>
<dbReference type="InterPro" id="IPR029151">
    <property type="entry name" value="Sensor-like_sf"/>
</dbReference>
<feature type="transmembrane region" description="Helical" evidence="16">
    <location>
        <begin position="175"/>
        <end position="198"/>
    </location>
</feature>
<dbReference type="GO" id="GO:0005524">
    <property type="term" value="F:ATP binding"/>
    <property type="evidence" value="ECO:0007669"/>
    <property type="project" value="UniProtKB-KW"/>
</dbReference>
<evidence type="ECO:0000256" key="4">
    <source>
        <dbReference type="ARBA" id="ARBA00022475"/>
    </source>
</evidence>
<dbReference type="Gene3D" id="3.30.450.20">
    <property type="entry name" value="PAS domain"/>
    <property type="match status" value="2"/>
</dbReference>
<dbReference type="AlphaFoldDB" id="A0A4Y3ULI4"/>
<evidence type="ECO:0000256" key="13">
    <source>
        <dbReference type="ARBA" id="ARBA00023136"/>
    </source>
</evidence>
<dbReference type="SMART" id="SM00387">
    <property type="entry name" value="HATPase_c"/>
    <property type="match status" value="1"/>
</dbReference>
<dbReference type="PROSITE" id="PS50109">
    <property type="entry name" value="HIS_KIN"/>
    <property type="match status" value="1"/>
</dbReference>
<evidence type="ECO:0000256" key="16">
    <source>
        <dbReference type="SAM" id="Phobius"/>
    </source>
</evidence>
<dbReference type="SUPFAM" id="SSF55874">
    <property type="entry name" value="ATPase domain of HSP90 chaperone/DNA topoisomerase II/histidine kinase"/>
    <property type="match status" value="1"/>
</dbReference>
<keyword evidence="7 16" id="KW-0812">Transmembrane</keyword>
<proteinExistence type="predicted"/>
<dbReference type="PANTHER" id="PTHR42878:SF14">
    <property type="entry name" value="OSMOLARITY TWO-COMPONENT SYSTEM PROTEIN SSK1"/>
    <property type="match status" value="1"/>
</dbReference>
<dbReference type="SUPFAM" id="SSF55785">
    <property type="entry name" value="PYP-like sensor domain (PAS domain)"/>
    <property type="match status" value="1"/>
</dbReference>
<sequence>MLVQLATAAAVVAVCVLVFVLLGVQQLRAEAETSALNIARTIAVDPQVRAAVAEISADPGTPRRADLTGGPLQELATDVTARTGTLFVVITDDHGIRLAHPDPALLGQPVSTDFRDVLAGNEVITWQQGTLGVSARAKVPIWPPGADGARPPGASPVGEVSVGFEPSSVFDDLPALLGGVAAAAGAGVLLAAIAGIVLRRRWERLTLGLQPEELVALVQNQAAVLDGVGDGVVALDHRGVVRLCNDAARRMLQLGDPTGMSLERLGIAPAILAAAREGTASAGVVVGDRVLYADAQPVRHGGRDLGTVLIIRDRTDVAALSERLDTVRAMTGALRVQRHEFANRLHVAVAMLDADRPAEAREFLGEQLHRGPVDYPVESIDRIGDSLLHALIGAHALEAGERGVRISVDPDSLLLAPLIDVEDVAAVLGNLVDNAVQAAVEGHEPRHVQIGCFSDGHDLVLTVADSGAGVRADIDLFVRSGRTAVDIDRVHGLGVGLPLSRELARRGGGDVWLISPGGTSAHTGAVFGARLRGVLGDARVDDSPDPGSAPRGIADRRDPTP</sequence>
<evidence type="ECO:0000256" key="9">
    <source>
        <dbReference type="ARBA" id="ARBA00022777"/>
    </source>
</evidence>
<dbReference type="InterPro" id="IPR003594">
    <property type="entry name" value="HATPase_dom"/>
</dbReference>
<dbReference type="OrthoDB" id="9792686at2"/>
<evidence type="ECO:0000256" key="7">
    <source>
        <dbReference type="ARBA" id="ARBA00022692"/>
    </source>
</evidence>
<evidence type="ECO:0000256" key="6">
    <source>
        <dbReference type="ARBA" id="ARBA00022679"/>
    </source>
</evidence>
<dbReference type="Pfam" id="PF17203">
    <property type="entry name" value="sCache_3_2"/>
    <property type="match status" value="1"/>
</dbReference>
<keyword evidence="10" id="KW-0067">ATP-binding</keyword>
<evidence type="ECO:0000256" key="5">
    <source>
        <dbReference type="ARBA" id="ARBA00022553"/>
    </source>
</evidence>
<evidence type="ECO:0000256" key="15">
    <source>
        <dbReference type="SAM" id="MobiDB-lite"/>
    </source>
</evidence>
<keyword evidence="12" id="KW-0902">Two-component regulatory system</keyword>
<dbReference type="InterPro" id="IPR050351">
    <property type="entry name" value="BphY/WalK/GraS-like"/>
</dbReference>
<dbReference type="InterPro" id="IPR000014">
    <property type="entry name" value="PAS"/>
</dbReference>
<dbReference type="RefSeq" id="WP_141380321.1">
    <property type="nucleotide sequence ID" value="NZ_BJNA01000019.1"/>
</dbReference>
<keyword evidence="11 16" id="KW-1133">Transmembrane helix</keyword>
<dbReference type="PRINTS" id="PR00344">
    <property type="entry name" value="BCTRLSENSOR"/>
</dbReference>
<dbReference type="Proteomes" id="UP000319804">
    <property type="component" value="Unassembled WGS sequence"/>
</dbReference>
<comment type="subcellular location">
    <subcellularLocation>
        <location evidence="2">Cell membrane</location>
        <topology evidence="2">Multi-pass membrane protein</topology>
    </subcellularLocation>
</comment>
<dbReference type="InterPro" id="IPR036890">
    <property type="entry name" value="HATPase_C_sf"/>
</dbReference>
<dbReference type="SMART" id="SM00091">
    <property type="entry name" value="PAS"/>
    <property type="match status" value="1"/>
</dbReference>
<dbReference type="Gene3D" id="3.30.565.10">
    <property type="entry name" value="Histidine kinase-like ATPase, C-terminal domain"/>
    <property type="match status" value="1"/>
</dbReference>
<evidence type="ECO:0000256" key="12">
    <source>
        <dbReference type="ARBA" id="ARBA00023012"/>
    </source>
</evidence>
<dbReference type="SUPFAM" id="SSF103190">
    <property type="entry name" value="Sensory domain-like"/>
    <property type="match status" value="1"/>
</dbReference>
<keyword evidence="6" id="KW-0808">Transferase</keyword>
<dbReference type="Pfam" id="PF02518">
    <property type="entry name" value="HATPase_c"/>
    <property type="match status" value="1"/>
</dbReference>
<name>A0A4Y3ULI4_9MICO</name>
<evidence type="ECO:0000256" key="2">
    <source>
        <dbReference type="ARBA" id="ARBA00004651"/>
    </source>
</evidence>
<evidence type="ECO:0000313" key="19">
    <source>
        <dbReference type="Proteomes" id="UP000319804"/>
    </source>
</evidence>
<evidence type="ECO:0000256" key="11">
    <source>
        <dbReference type="ARBA" id="ARBA00022989"/>
    </source>
</evidence>
<dbReference type="GO" id="GO:0005886">
    <property type="term" value="C:plasma membrane"/>
    <property type="evidence" value="ECO:0007669"/>
    <property type="project" value="UniProtKB-SubCell"/>
</dbReference>
<evidence type="ECO:0000259" key="17">
    <source>
        <dbReference type="PROSITE" id="PS50109"/>
    </source>
</evidence>
<keyword evidence="13 16" id="KW-0472">Membrane</keyword>
<evidence type="ECO:0000256" key="10">
    <source>
        <dbReference type="ARBA" id="ARBA00022840"/>
    </source>
</evidence>
<dbReference type="GO" id="GO:0007234">
    <property type="term" value="P:osmosensory signaling via phosphorelay pathway"/>
    <property type="evidence" value="ECO:0007669"/>
    <property type="project" value="TreeGrafter"/>
</dbReference>
<dbReference type="SUPFAM" id="SSF55890">
    <property type="entry name" value="Sporulation response regulatory protein Spo0B"/>
    <property type="match status" value="1"/>
</dbReference>
<comment type="catalytic activity">
    <reaction evidence="1">
        <text>ATP + protein L-histidine = ADP + protein N-phospho-L-histidine.</text>
        <dbReference type="EC" id="2.7.13.3"/>
    </reaction>
</comment>
<keyword evidence="8" id="KW-0547">Nucleotide-binding</keyword>
<keyword evidence="5" id="KW-0597">Phosphoprotein</keyword>
<evidence type="ECO:0000256" key="14">
    <source>
        <dbReference type="ARBA" id="ARBA00039401"/>
    </source>
</evidence>
<gene>
    <name evidence="18" type="ORF">FHX68_1186</name>
</gene>
<dbReference type="EC" id="2.7.13.3" evidence="3"/>
<evidence type="ECO:0000256" key="8">
    <source>
        <dbReference type="ARBA" id="ARBA00022741"/>
    </source>
</evidence>
<evidence type="ECO:0000256" key="3">
    <source>
        <dbReference type="ARBA" id="ARBA00012438"/>
    </source>
</evidence>
<dbReference type="Pfam" id="PF13188">
    <property type="entry name" value="PAS_8"/>
    <property type="match status" value="1"/>
</dbReference>
<dbReference type="PANTHER" id="PTHR42878">
    <property type="entry name" value="TWO-COMPONENT HISTIDINE KINASE"/>
    <property type="match status" value="1"/>
</dbReference>
<evidence type="ECO:0000313" key="18">
    <source>
        <dbReference type="EMBL" id="TQM98498.1"/>
    </source>
</evidence>
<evidence type="ECO:0000256" key="1">
    <source>
        <dbReference type="ARBA" id="ARBA00000085"/>
    </source>
</evidence>
<protein>
    <recommendedName>
        <fullName evidence="14">Sensor-like histidine kinase SenX3</fullName>
        <ecNumber evidence="3">2.7.13.3</ecNumber>
    </recommendedName>
</protein>
<organism evidence="18 19">
    <name type="scientific">Microbacterium lacticum</name>
    <dbReference type="NCBI Taxonomy" id="33885"/>
    <lineage>
        <taxon>Bacteria</taxon>
        <taxon>Bacillati</taxon>
        <taxon>Actinomycetota</taxon>
        <taxon>Actinomycetes</taxon>
        <taxon>Micrococcales</taxon>
        <taxon>Microbacteriaceae</taxon>
        <taxon>Microbacterium</taxon>
    </lineage>
</organism>
<dbReference type="InterPro" id="IPR016120">
    <property type="entry name" value="Sig_transdc_His_kin_SpoOB"/>
</dbReference>
<keyword evidence="9 18" id="KW-0418">Kinase</keyword>
<dbReference type="InterPro" id="IPR035965">
    <property type="entry name" value="PAS-like_dom_sf"/>
</dbReference>